<keyword evidence="6" id="KW-1185">Reference proteome</keyword>
<dbReference type="InterPro" id="IPR018228">
    <property type="entry name" value="DNase_TatD-rel_CS"/>
</dbReference>
<comment type="caution">
    <text evidence="5">The sequence shown here is derived from an EMBL/GenBank/DDBJ whole genome shotgun (WGS) entry which is preliminary data.</text>
</comment>
<dbReference type="Gene3D" id="3.20.20.140">
    <property type="entry name" value="Metal-dependent hydrolases"/>
    <property type="match status" value="1"/>
</dbReference>
<dbReference type="AlphaFoldDB" id="A0AAV5R0U0"/>
<dbReference type="SUPFAM" id="SSF51556">
    <property type="entry name" value="Metallo-dependent hydrolases"/>
    <property type="match status" value="1"/>
</dbReference>
<sequence>MTSSQSLLLSKSLSTLSISKEATSDYIPKYFDVGVNITDKMFDGYYHGKKYNQNDIINVLKKSLIHHVNDILLTGSSLIESKNTIDIVKKLRNDDDHLNDIPNLYSTVGVHPCTVLEFENESENENEDINTYIEKHLQNLENLIIEGLKLNIVKAFGEIGLDYDRLHYTPMDKQLKYFQIQLELATKFNLPLFLHMRSAVDDFIKIIKPFIENNKLKNKNLLVHSFTGNSNELIKLLDLEKNDYKIFISINGASLRDQSTIDSLHLIPINRLMIETDSPWCEIKKTHPSYKFLTKSPNKFYPSDYENYEKITSNNKINQVLTQQSKKSPSLTLFEFLPIPIIKHDKFNKFQYMELFNETPLIKSRNEPCLIGLVAEVVSKILAIEPEILIDNCYKNSMEVFGEMDTIERT</sequence>
<keyword evidence="3" id="KW-0479">Metal-binding</keyword>
<dbReference type="GO" id="GO:0046872">
    <property type="term" value="F:metal ion binding"/>
    <property type="evidence" value="ECO:0007669"/>
    <property type="project" value="UniProtKB-KW"/>
</dbReference>
<organism evidence="5 6">
    <name type="scientific">Pichia kluyveri</name>
    <name type="common">Yeast</name>
    <dbReference type="NCBI Taxonomy" id="36015"/>
    <lineage>
        <taxon>Eukaryota</taxon>
        <taxon>Fungi</taxon>
        <taxon>Dikarya</taxon>
        <taxon>Ascomycota</taxon>
        <taxon>Saccharomycotina</taxon>
        <taxon>Pichiomycetes</taxon>
        <taxon>Pichiales</taxon>
        <taxon>Pichiaceae</taxon>
        <taxon>Pichia</taxon>
    </lineage>
</organism>
<evidence type="ECO:0000313" key="5">
    <source>
        <dbReference type="EMBL" id="GMM45106.1"/>
    </source>
</evidence>
<gene>
    <name evidence="5" type="ORF">DAPK24_016810</name>
</gene>
<dbReference type="InterPro" id="IPR001130">
    <property type="entry name" value="TatD-like"/>
</dbReference>
<dbReference type="PANTHER" id="PTHR10060">
    <property type="entry name" value="TATD FAMILY DEOXYRIBONUCLEASE"/>
    <property type="match status" value="1"/>
</dbReference>
<reference evidence="5 6" key="1">
    <citation type="journal article" date="2023" name="Elife">
        <title>Identification of key yeast species and microbe-microbe interactions impacting larval growth of Drosophila in the wild.</title>
        <authorList>
            <person name="Mure A."/>
            <person name="Sugiura Y."/>
            <person name="Maeda R."/>
            <person name="Honda K."/>
            <person name="Sakurai N."/>
            <person name="Takahashi Y."/>
            <person name="Watada M."/>
            <person name="Katoh T."/>
            <person name="Gotoh A."/>
            <person name="Gotoh Y."/>
            <person name="Taniguchi I."/>
            <person name="Nakamura K."/>
            <person name="Hayashi T."/>
            <person name="Katayama T."/>
            <person name="Uemura T."/>
            <person name="Hattori Y."/>
        </authorList>
    </citation>
    <scope>NUCLEOTIDE SEQUENCE [LARGE SCALE GENOMIC DNA]</scope>
    <source>
        <strain evidence="5 6">PK-24</strain>
    </source>
</reference>
<keyword evidence="2" id="KW-0540">Nuclease</keyword>
<evidence type="ECO:0000256" key="4">
    <source>
        <dbReference type="ARBA" id="ARBA00022801"/>
    </source>
</evidence>
<evidence type="ECO:0000256" key="1">
    <source>
        <dbReference type="ARBA" id="ARBA00009275"/>
    </source>
</evidence>
<dbReference type="GO" id="GO:0008296">
    <property type="term" value="F:3'-5'-DNA exonuclease activity"/>
    <property type="evidence" value="ECO:0007669"/>
    <property type="project" value="TreeGrafter"/>
</dbReference>
<dbReference type="PANTHER" id="PTHR10060:SF15">
    <property type="entry name" value="DEOXYRIBONUCLEASE TATDN1"/>
    <property type="match status" value="1"/>
</dbReference>
<evidence type="ECO:0000256" key="3">
    <source>
        <dbReference type="ARBA" id="ARBA00022723"/>
    </source>
</evidence>
<keyword evidence="4" id="KW-0378">Hydrolase</keyword>
<evidence type="ECO:0000313" key="6">
    <source>
        <dbReference type="Proteomes" id="UP001378960"/>
    </source>
</evidence>
<proteinExistence type="inferred from homology"/>
<dbReference type="InterPro" id="IPR032466">
    <property type="entry name" value="Metal_Hydrolase"/>
</dbReference>
<dbReference type="PROSITE" id="PS01090">
    <property type="entry name" value="TATD_2"/>
    <property type="match status" value="1"/>
</dbReference>
<dbReference type="GO" id="GO:0005829">
    <property type="term" value="C:cytosol"/>
    <property type="evidence" value="ECO:0007669"/>
    <property type="project" value="TreeGrafter"/>
</dbReference>
<protein>
    <submittedName>
        <fullName evidence="5">3'-5'-exodeoxyribonuclease</fullName>
    </submittedName>
</protein>
<dbReference type="CDD" id="cd01310">
    <property type="entry name" value="TatD_DNAse"/>
    <property type="match status" value="1"/>
</dbReference>
<evidence type="ECO:0000256" key="2">
    <source>
        <dbReference type="ARBA" id="ARBA00022722"/>
    </source>
</evidence>
<name>A0AAV5R0U0_PICKL</name>
<dbReference type="Proteomes" id="UP001378960">
    <property type="component" value="Unassembled WGS sequence"/>
</dbReference>
<dbReference type="InterPro" id="IPR050891">
    <property type="entry name" value="TatD-type_Hydrolase"/>
</dbReference>
<accession>A0AAV5R0U0</accession>
<comment type="similarity">
    <text evidence="1">Belongs to the metallo-dependent hydrolases superfamily. TatD-type hydrolase family.</text>
</comment>
<dbReference type="EMBL" id="BTGB01000001">
    <property type="protein sequence ID" value="GMM45106.1"/>
    <property type="molecule type" value="Genomic_DNA"/>
</dbReference>
<dbReference type="PROSITE" id="PS01091">
    <property type="entry name" value="TATD_3"/>
    <property type="match status" value="1"/>
</dbReference>
<dbReference type="Pfam" id="PF01026">
    <property type="entry name" value="TatD_DNase"/>
    <property type="match status" value="1"/>
</dbReference>